<dbReference type="Gene3D" id="3.20.20.370">
    <property type="entry name" value="Glycoside hydrolase/deacetylase"/>
    <property type="match status" value="1"/>
</dbReference>
<keyword evidence="3" id="KW-1185">Reference proteome</keyword>
<dbReference type="OrthoDB" id="7292394at2"/>
<sequence length="916" mass="100685">MLRHFSFARLGLWLFVFVLSLFGRSAVAAPSVAFYYGSNPPLTTLATYDWAVVEPDALPTPPSDGKTTWFAYVSIGEVHPDRPYAKDIPMAWQAGNNAAWGGAVIDQTPAAWPQFVVDRMITPLWQRGYRAFFLDTLDAFNLIAKTDAQRRAQADGLVRVINAIKAQYPDAKLFANRGFEIMPRVHDQLVGVAFESLFQGWDASQKKYTVVSETDRQWLLGQLAPITSQYKLPVVAIDYAKPAETAAVTQKIKAQGFIPWVADPLLSTLPPAAPLAGLKPIARKVYILYNAKLAPSIMGNEILYLSTPLNYLGLVPRYIDVAGPMPDDIESGQVAGVISWLTAGQSTPAAEQWLTRVLTAHVPWVMLGNPGFDLDSGWQGRLGIQSDNGETTVADARILQQSPLLHSEAPLVPQRVGYWGWHLRAGDPWLTIGAGSRQHVPIAVTPWGGYALDPYMLVELPDFTARWLIDPVAFFQQALQLQPMPVPDVTTENGRRVFLFHIDGDGFVSKAERPGYPISGKVMTDEVLKRRALPVTASVIEGEIGPSGLYPKQSAEFEKEARAMFALPNVEVASHSYSHPFKWGLAEAGVGESYHLDIPGYVFSIQRETKDSIDYINRRLVPPGKKVAVYLWPGDCNPPSDAIAAVRKTGVVAMNGGDTLITRSQNTLTQVDAIGLYKMDELQIFAPNQNENVYTNDWTGPFYGFRRAIETFELTDLPRRYKAIDVYVHFYTASKRASLDALNQTLDWAQQQAITPLYASQYIARATSFFVDAQVARDGDAFVVHGGALRTFRLPQSLGYPDLAQSTGVAGYLDHGSERYVHLIGPDARIALQPGAPTQLSLADANGVTQSGRITPQRLELRLSAEQQNLQFSLRNAQGCTVTADGKSVPASSTDGAVTHYKLNTHAASIIAQCPR</sequence>
<dbReference type="InterPro" id="IPR011330">
    <property type="entry name" value="Glyco_hydro/deAcase_b/a-brl"/>
</dbReference>
<reference evidence="2 3" key="1">
    <citation type="submission" date="2015-07" db="EMBL/GenBank/DDBJ databases">
        <title>Draft genome sequence of the Amantichitinum ursilacus IGB-41, a new chitin-degrading bacterium.</title>
        <authorList>
            <person name="Kirstahler P."/>
            <person name="Guenther M."/>
            <person name="Grumaz C."/>
            <person name="Rupp S."/>
            <person name="Zibek S."/>
            <person name="Sohn K."/>
        </authorList>
    </citation>
    <scope>NUCLEOTIDE SEQUENCE [LARGE SCALE GENOMIC DNA]</scope>
    <source>
        <strain evidence="2 3">IGB-41</strain>
    </source>
</reference>
<dbReference type="Proteomes" id="UP000037939">
    <property type="component" value="Unassembled WGS sequence"/>
</dbReference>
<dbReference type="InterPro" id="IPR004352">
    <property type="entry name" value="GH114_TIM-barrel"/>
</dbReference>
<organism evidence="2 3">
    <name type="scientific">Amantichitinum ursilacus</name>
    <dbReference type="NCBI Taxonomy" id="857265"/>
    <lineage>
        <taxon>Bacteria</taxon>
        <taxon>Pseudomonadati</taxon>
        <taxon>Pseudomonadota</taxon>
        <taxon>Betaproteobacteria</taxon>
        <taxon>Neisseriales</taxon>
        <taxon>Chitinibacteraceae</taxon>
        <taxon>Amantichitinum</taxon>
    </lineage>
</organism>
<feature type="domain" description="Glycoside-hydrolase family GH114 TIM-barrel" evidence="1">
    <location>
        <begin position="63"/>
        <end position="266"/>
    </location>
</feature>
<dbReference type="InterPro" id="IPR016925">
    <property type="entry name" value="UCP029570"/>
</dbReference>
<dbReference type="PATRIC" id="fig|857265.3.peg.2212"/>
<dbReference type="PANTHER" id="PTHR35882">
    <property type="entry name" value="PELA"/>
    <property type="match status" value="1"/>
</dbReference>
<dbReference type="InterPro" id="IPR013785">
    <property type="entry name" value="Aldolase_TIM"/>
</dbReference>
<proteinExistence type="predicted"/>
<evidence type="ECO:0000313" key="3">
    <source>
        <dbReference type="Proteomes" id="UP000037939"/>
    </source>
</evidence>
<dbReference type="AlphaFoldDB" id="A0A0N1JSS5"/>
<dbReference type="EMBL" id="LAQT01000008">
    <property type="protein sequence ID" value="KPC52966.1"/>
    <property type="molecule type" value="Genomic_DNA"/>
</dbReference>
<dbReference type="SUPFAM" id="SSF51445">
    <property type="entry name" value="(Trans)glycosidases"/>
    <property type="match status" value="1"/>
</dbReference>
<name>A0A0N1JSS5_9NEIS</name>
<dbReference type="PANTHER" id="PTHR35882:SF2">
    <property type="entry name" value="PELA"/>
    <property type="match status" value="1"/>
</dbReference>
<accession>A0A0N1JSS5</accession>
<dbReference type="Pfam" id="PF03537">
    <property type="entry name" value="Glyco_hydro_114"/>
    <property type="match status" value="1"/>
</dbReference>
<evidence type="ECO:0000313" key="2">
    <source>
        <dbReference type="EMBL" id="KPC52966.1"/>
    </source>
</evidence>
<dbReference type="Gene3D" id="3.20.20.70">
    <property type="entry name" value="Aldolase class I"/>
    <property type="match status" value="1"/>
</dbReference>
<dbReference type="PIRSF" id="PIRSF029570">
    <property type="entry name" value="UCP029570"/>
    <property type="match status" value="1"/>
</dbReference>
<comment type="caution">
    <text evidence="2">The sequence shown here is derived from an EMBL/GenBank/DDBJ whole genome shotgun (WGS) entry which is preliminary data.</text>
</comment>
<dbReference type="SUPFAM" id="SSF88713">
    <property type="entry name" value="Glycoside hydrolase/deacetylase"/>
    <property type="match status" value="1"/>
</dbReference>
<protein>
    <recommendedName>
        <fullName evidence="1">Glycoside-hydrolase family GH114 TIM-barrel domain-containing protein</fullName>
    </recommendedName>
</protein>
<dbReference type="GO" id="GO:0005975">
    <property type="term" value="P:carbohydrate metabolic process"/>
    <property type="evidence" value="ECO:0007669"/>
    <property type="project" value="InterPro"/>
</dbReference>
<dbReference type="InterPro" id="IPR017853">
    <property type="entry name" value="GH"/>
</dbReference>
<dbReference type="CDD" id="cd10922">
    <property type="entry name" value="CE4_PelA_like_C"/>
    <property type="match status" value="1"/>
</dbReference>
<evidence type="ECO:0000259" key="1">
    <source>
        <dbReference type="Pfam" id="PF03537"/>
    </source>
</evidence>
<gene>
    <name evidence="2" type="ORF">WG78_10765</name>
</gene>
<dbReference type="STRING" id="857265.WG78_10765"/>